<dbReference type="SUPFAM" id="SSF54171">
    <property type="entry name" value="DNA-binding domain"/>
    <property type="match status" value="1"/>
</dbReference>
<evidence type="ECO:0000256" key="4">
    <source>
        <dbReference type="ARBA" id="ARBA00023163"/>
    </source>
</evidence>
<keyword evidence="5" id="KW-0539">Nucleus</keyword>
<dbReference type="InterPro" id="IPR036955">
    <property type="entry name" value="AP2/ERF_dom_sf"/>
</dbReference>
<dbReference type="PANTHER" id="PTHR31194:SF218">
    <property type="entry name" value="AP2_ERF DOMAIN-CONTAINING PROTEIN"/>
    <property type="match status" value="1"/>
</dbReference>
<dbReference type="InterPro" id="IPR001471">
    <property type="entry name" value="AP2/ERF_dom"/>
</dbReference>
<keyword evidence="2" id="KW-0805">Transcription regulation</keyword>
<dbReference type="Pfam" id="PF00847">
    <property type="entry name" value="AP2"/>
    <property type="match status" value="1"/>
</dbReference>
<dbReference type="Gene3D" id="3.30.730.10">
    <property type="entry name" value="AP2/ERF domain"/>
    <property type="match status" value="1"/>
</dbReference>
<dbReference type="PROSITE" id="PS51032">
    <property type="entry name" value="AP2_ERF"/>
    <property type="match status" value="1"/>
</dbReference>
<sequence length="175" mass="19494">MYGAQNLKQKQRIKQEKIVVNVGKAVKKEAFFPNGKKFRGVRQRPWGRWAAEIRDPLRRTRVWLGTYDTAEEAAMVYDRAAIRLRGADALTNFVKPPEKIPYTPEEEIDITTTTAAVGGTSDSDEGVEFTYALGRNGPSEVDHIANCDYDSGKESRSLASPTSVLRFEPVELGGT</sequence>
<keyword evidence="8" id="KW-1185">Reference proteome</keyword>
<dbReference type="CDD" id="cd00018">
    <property type="entry name" value="AP2"/>
    <property type="match status" value="1"/>
</dbReference>
<gene>
    <name evidence="7" type="ORF">O6P43_027340</name>
</gene>
<evidence type="ECO:0000259" key="6">
    <source>
        <dbReference type="PROSITE" id="PS51032"/>
    </source>
</evidence>
<accession>A0AAD7L4S9</accession>
<dbReference type="FunFam" id="3.30.730.10:FF:000001">
    <property type="entry name" value="Ethylene-responsive transcription factor 2"/>
    <property type="match status" value="1"/>
</dbReference>
<comment type="caution">
    <text evidence="7">The sequence shown here is derived from an EMBL/GenBank/DDBJ whole genome shotgun (WGS) entry which is preliminary data.</text>
</comment>
<dbReference type="InterPro" id="IPR016177">
    <property type="entry name" value="DNA-bd_dom_sf"/>
</dbReference>
<dbReference type="GO" id="GO:0003677">
    <property type="term" value="F:DNA binding"/>
    <property type="evidence" value="ECO:0007669"/>
    <property type="project" value="UniProtKB-KW"/>
</dbReference>
<evidence type="ECO:0000256" key="5">
    <source>
        <dbReference type="ARBA" id="ARBA00023242"/>
    </source>
</evidence>
<evidence type="ECO:0000313" key="7">
    <source>
        <dbReference type="EMBL" id="KAJ7951263.1"/>
    </source>
</evidence>
<comment type="subcellular location">
    <subcellularLocation>
        <location evidence="1">Nucleus</location>
    </subcellularLocation>
</comment>
<evidence type="ECO:0000313" key="8">
    <source>
        <dbReference type="Proteomes" id="UP001163823"/>
    </source>
</evidence>
<reference evidence="7" key="1">
    <citation type="journal article" date="2023" name="Science">
        <title>Elucidation of the pathway for biosynthesis of saponin adjuvants from the soapbark tree.</title>
        <authorList>
            <person name="Reed J."/>
            <person name="Orme A."/>
            <person name="El-Demerdash A."/>
            <person name="Owen C."/>
            <person name="Martin L.B.B."/>
            <person name="Misra R.C."/>
            <person name="Kikuchi S."/>
            <person name="Rejzek M."/>
            <person name="Martin A.C."/>
            <person name="Harkess A."/>
            <person name="Leebens-Mack J."/>
            <person name="Louveau T."/>
            <person name="Stephenson M.J."/>
            <person name="Osbourn A."/>
        </authorList>
    </citation>
    <scope>NUCLEOTIDE SEQUENCE</scope>
    <source>
        <strain evidence="7">S10</strain>
    </source>
</reference>
<dbReference type="PANTHER" id="PTHR31194">
    <property type="entry name" value="SHN SHINE , DNA BINDING / TRANSCRIPTION FACTOR"/>
    <property type="match status" value="1"/>
</dbReference>
<dbReference type="InterPro" id="IPR050913">
    <property type="entry name" value="AP2/ERF_ERF"/>
</dbReference>
<proteinExistence type="predicted"/>
<dbReference type="SMART" id="SM00380">
    <property type="entry name" value="AP2"/>
    <property type="match status" value="1"/>
</dbReference>
<dbReference type="Proteomes" id="UP001163823">
    <property type="component" value="Chromosome 11"/>
</dbReference>
<dbReference type="KEGG" id="qsa:O6P43_027340"/>
<evidence type="ECO:0000256" key="1">
    <source>
        <dbReference type="ARBA" id="ARBA00004123"/>
    </source>
</evidence>
<dbReference type="GO" id="GO:0005634">
    <property type="term" value="C:nucleus"/>
    <property type="evidence" value="ECO:0007669"/>
    <property type="project" value="UniProtKB-SubCell"/>
</dbReference>
<evidence type="ECO:0000256" key="2">
    <source>
        <dbReference type="ARBA" id="ARBA00023015"/>
    </source>
</evidence>
<keyword evidence="3" id="KW-0238">DNA-binding</keyword>
<dbReference type="AlphaFoldDB" id="A0AAD7L4S9"/>
<dbReference type="PRINTS" id="PR00367">
    <property type="entry name" value="ETHRSPELEMNT"/>
</dbReference>
<feature type="domain" description="AP2/ERF" evidence="6">
    <location>
        <begin position="37"/>
        <end position="94"/>
    </location>
</feature>
<dbReference type="GO" id="GO:0003700">
    <property type="term" value="F:DNA-binding transcription factor activity"/>
    <property type="evidence" value="ECO:0007669"/>
    <property type="project" value="InterPro"/>
</dbReference>
<keyword evidence="4" id="KW-0804">Transcription</keyword>
<evidence type="ECO:0000256" key="3">
    <source>
        <dbReference type="ARBA" id="ARBA00023125"/>
    </source>
</evidence>
<dbReference type="EMBL" id="JARAOO010000011">
    <property type="protein sequence ID" value="KAJ7951263.1"/>
    <property type="molecule type" value="Genomic_DNA"/>
</dbReference>
<organism evidence="7 8">
    <name type="scientific">Quillaja saponaria</name>
    <name type="common">Soap bark tree</name>
    <dbReference type="NCBI Taxonomy" id="32244"/>
    <lineage>
        <taxon>Eukaryota</taxon>
        <taxon>Viridiplantae</taxon>
        <taxon>Streptophyta</taxon>
        <taxon>Embryophyta</taxon>
        <taxon>Tracheophyta</taxon>
        <taxon>Spermatophyta</taxon>
        <taxon>Magnoliopsida</taxon>
        <taxon>eudicotyledons</taxon>
        <taxon>Gunneridae</taxon>
        <taxon>Pentapetalae</taxon>
        <taxon>rosids</taxon>
        <taxon>fabids</taxon>
        <taxon>Fabales</taxon>
        <taxon>Quillajaceae</taxon>
        <taxon>Quillaja</taxon>
    </lineage>
</organism>
<protein>
    <submittedName>
        <fullName evidence="7">Ethylene-responsive transcription factor</fullName>
    </submittedName>
</protein>
<name>A0AAD7L4S9_QUISA</name>